<feature type="domain" description="Bacterial surface antigen (D15)" evidence="12">
    <location>
        <begin position="322"/>
        <end position="580"/>
    </location>
</feature>
<dbReference type="EMBL" id="JANUCT010000010">
    <property type="protein sequence ID" value="MCS3903601.1"/>
    <property type="molecule type" value="Genomic_DNA"/>
</dbReference>
<dbReference type="GO" id="GO:0009279">
    <property type="term" value="C:cell outer membrane"/>
    <property type="evidence" value="ECO:0007669"/>
    <property type="project" value="UniProtKB-SubCell"/>
</dbReference>
<dbReference type="Pfam" id="PF01103">
    <property type="entry name" value="Omp85"/>
    <property type="match status" value="1"/>
</dbReference>
<evidence type="ECO:0000256" key="9">
    <source>
        <dbReference type="ARBA" id="ARBA00033063"/>
    </source>
</evidence>
<evidence type="ECO:0000256" key="8">
    <source>
        <dbReference type="ARBA" id="ARBA00023237"/>
    </source>
</evidence>
<feature type="chain" id="PRO_5042146794" description="Translocation and assembly module subunit TamA" evidence="11">
    <location>
        <begin position="21"/>
        <end position="583"/>
    </location>
</feature>
<dbReference type="PANTHER" id="PTHR12815:SF47">
    <property type="entry name" value="TRANSLOCATION AND ASSEMBLY MODULE SUBUNIT TAMA"/>
    <property type="match status" value="1"/>
</dbReference>
<evidence type="ECO:0000313" key="15">
    <source>
        <dbReference type="EMBL" id="MCS3903601.1"/>
    </source>
</evidence>
<keyword evidence="16" id="KW-1185">Reference proteome</keyword>
<dbReference type="Proteomes" id="UP001204445">
    <property type="component" value="Unassembled WGS sequence"/>
</dbReference>
<comment type="caution">
    <text evidence="15">The sequence shown here is derived from an EMBL/GenBank/DDBJ whole genome shotgun (WGS) entry which is preliminary data.</text>
</comment>
<comment type="subcellular location">
    <subcellularLocation>
        <location evidence="1">Cell outer membrane</location>
    </subcellularLocation>
</comment>
<keyword evidence="7" id="KW-0472">Membrane</keyword>
<evidence type="ECO:0000256" key="4">
    <source>
        <dbReference type="ARBA" id="ARBA00022452"/>
    </source>
</evidence>
<comment type="similarity">
    <text evidence="2">Belongs to the TamA family.</text>
</comment>
<feature type="domain" description="POTRA" evidence="13">
    <location>
        <begin position="120"/>
        <end position="195"/>
    </location>
</feature>
<dbReference type="PANTHER" id="PTHR12815">
    <property type="entry name" value="SORTING AND ASSEMBLY MACHINERY SAMM50 PROTEIN FAMILY MEMBER"/>
    <property type="match status" value="1"/>
</dbReference>
<accession>A0AAE3HM18</accession>
<dbReference type="RefSeq" id="WP_259055481.1">
    <property type="nucleotide sequence ID" value="NZ_JANUCT010000010.1"/>
</dbReference>
<evidence type="ECO:0000313" key="16">
    <source>
        <dbReference type="Proteomes" id="UP001204445"/>
    </source>
</evidence>
<feature type="domain" description="TamA POTRA" evidence="14">
    <location>
        <begin position="34"/>
        <end position="110"/>
    </location>
</feature>
<proteinExistence type="inferred from homology"/>
<keyword evidence="5" id="KW-0812">Transmembrane</keyword>
<reference evidence="15" key="1">
    <citation type="submission" date="2022-08" db="EMBL/GenBank/DDBJ databases">
        <title>Genomic Encyclopedia of Type Strains, Phase III (KMG-III): the genomes of soil and plant-associated and newly described type strains.</title>
        <authorList>
            <person name="Whitman W."/>
        </authorList>
    </citation>
    <scope>NUCLEOTIDE SEQUENCE</scope>
    <source>
        <strain evidence="15">HMT 1</strain>
    </source>
</reference>
<keyword evidence="6 11" id="KW-0732">Signal</keyword>
<evidence type="ECO:0000256" key="10">
    <source>
        <dbReference type="ARBA" id="ARBA00093548"/>
    </source>
</evidence>
<evidence type="ECO:0000256" key="5">
    <source>
        <dbReference type="ARBA" id="ARBA00022692"/>
    </source>
</evidence>
<evidence type="ECO:0000256" key="7">
    <source>
        <dbReference type="ARBA" id="ARBA00023136"/>
    </source>
</evidence>
<dbReference type="Gene3D" id="3.10.20.310">
    <property type="entry name" value="membrane protein fhac"/>
    <property type="match status" value="3"/>
</dbReference>
<dbReference type="InterPro" id="IPR039910">
    <property type="entry name" value="D15-like"/>
</dbReference>
<evidence type="ECO:0000256" key="3">
    <source>
        <dbReference type="ARBA" id="ARBA00015419"/>
    </source>
</evidence>
<gene>
    <name evidence="15" type="ORF">J2T55_001630</name>
</gene>
<feature type="signal peptide" evidence="11">
    <location>
        <begin position="1"/>
        <end position="20"/>
    </location>
</feature>
<dbReference type="GO" id="GO:0097347">
    <property type="term" value="C:TAM protein secretion complex"/>
    <property type="evidence" value="ECO:0007669"/>
    <property type="project" value="TreeGrafter"/>
</dbReference>
<dbReference type="AlphaFoldDB" id="A0AAE3HM18"/>
<evidence type="ECO:0000256" key="11">
    <source>
        <dbReference type="SAM" id="SignalP"/>
    </source>
</evidence>
<comment type="subunit">
    <text evidence="10">Interacts with TamB to form the translocation and assembly module (TAM).</text>
</comment>
<dbReference type="InterPro" id="IPR010827">
    <property type="entry name" value="BamA/TamA_POTRA"/>
</dbReference>
<evidence type="ECO:0000256" key="6">
    <source>
        <dbReference type="ARBA" id="ARBA00022729"/>
    </source>
</evidence>
<dbReference type="Gene3D" id="2.40.160.50">
    <property type="entry name" value="membrane protein fhac: a member of the omp85/tpsb transporter family"/>
    <property type="match status" value="1"/>
</dbReference>
<sequence>MLNRILLTTCLLLTVLTAAAAEDDDTSAPTAVEVRFSGVSNAILENVKASVSLHRERERDLTATRIRFLHSRASDEIRKALKVFGYYSPDIETNLTQTEDGWLAEYTIEPGKPVTIGQVDIRFSGEGADTETFDELRADHPFRQGARLEHQTYDNYRNRIERRARERGYFDATFKRREMRVDPKARRADIVLEFDTGPRYRYGPVSFSETPLAPDFLRNYLPFAEGDPYDSRDPLKLRERLIDSDMFSSVNVRPDETAGDDLEVPVDVELEPRKPNRYTAGVGFATDTGPRLRLGWEARYLNERGHRFDSELRLSPVTSTLSGTYLMPYFRDRDADVGVRGSLTNEDTDTSKSRSGQATLFQNTSRWGWNETLSASYLVEDFEVANDSDTTKLFIPGASWWRSWSDDPIYARRGGRLSLDLKGAAEPLLSDTSFIQATVSGKYVRALGWRNRLLVRVKLGATEVTDFSKLPASLRYFAGGDNSIRGFGYQTLGPENDDGEVVGGRYLFVGSIEYEQFVYKDYGVATFVDFGNAMSSFSDPLEVGAGVGLRWLSPVGLIKVDVAAGVTAEDTPLRLHISLGADL</sequence>
<keyword evidence="4" id="KW-1134">Transmembrane beta strand</keyword>
<dbReference type="Pfam" id="PF17243">
    <property type="entry name" value="POTRA_TamA_1"/>
    <property type="match status" value="1"/>
</dbReference>
<evidence type="ECO:0000256" key="2">
    <source>
        <dbReference type="ARBA" id="ARBA00010248"/>
    </source>
</evidence>
<dbReference type="GO" id="GO:0009306">
    <property type="term" value="P:protein secretion"/>
    <property type="evidence" value="ECO:0007669"/>
    <property type="project" value="TreeGrafter"/>
</dbReference>
<keyword evidence="8" id="KW-0998">Cell outer membrane</keyword>
<name>A0AAE3HM18_9GAMM</name>
<protein>
    <recommendedName>
        <fullName evidence="3">Translocation and assembly module subunit TamA</fullName>
    </recommendedName>
    <alternativeName>
        <fullName evidence="9">Autotransporter assembly factor TamA</fullName>
    </alternativeName>
</protein>
<dbReference type="Pfam" id="PF07244">
    <property type="entry name" value="POTRA"/>
    <property type="match status" value="1"/>
</dbReference>
<organism evidence="15 16">
    <name type="scientific">Methylohalomonas lacus</name>
    <dbReference type="NCBI Taxonomy" id="398773"/>
    <lineage>
        <taxon>Bacteria</taxon>
        <taxon>Pseudomonadati</taxon>
        <taxon>Pseudomonadota</taxon>
        <taxon>Gammaproteobacteria</taxon>
        <taxon>Methylohalomonadales</taxon>
        <taxon>Methylohalomonadaceae</taxon>
        <taxon>Methylohalomonas</taxon>
    </lineage>
</organism>
<dbReference type="InterPro" id="IPR035243">
    <property type="entry name" value="TamA_POTRA_Dom_1"/>
</dbReference>
<evidence type="ECO:0000259" key="13">
    <source>
        <dbReference type="Pfam" id="PF07244"/>
    </source>
</evidence>
<evidence type="ECO:0000256" key="1">
    <source>
        <dbReference type="ARBA" id="ARBA00004442"/>
    </source>
</evidence>
<evidence type="ECO:0000259" key="14">
    <source>
        <dbReference type="Pfam" id="PF17243"/>
    </source>
</evidence>
<evidence type="ECO:0000259" key="12">
    <source>
        <dbReference type="Pfam" id="PF01103"/>
    </source>
</evidence>
<dbReference type="InterPro" id="IPR000184">
    <property type="entry name" value="Bac_surfAg_D15"/>
</dbReference>